<dbReference type="AlphaFoldDB" id="A0AAV7G1W2"/>
<protein>
    <recommendedName>
        <fullName evidence="2">DUF7705 domain-containing protein</fullName>
    </recommendedName>
</protein>
<keyword evidence="1" id="KW-0732">Signal</keyword>
<dbReference type="PANTHER" id="PTHR33916:SF12">
    <property type="entry name" value="NEPROSIN DOMAIN-CONTAINING PROTEIN"/>
    <property type="match status" value="1"/>
</dbReference>
<evidence type="ECO:0000256" key="1">
    <source>
        <dbReference type="SAM" id="SignalP"/>
    </source>
</evidence>
<comment type="caution">
    <text evidence="3">The sequence shown here is derived from an EMBL/GenBank/DDBJ whole genome shotgun (WGS) entry which is preliminary data.</text>
</comment>
<proteinExistence type="predicted"/>
<gene>
    <name evidence="3" type="ORF">IEQ34_020807</name>
</gene>
<organism evidence="3 4">
    <name type="scientific">Dendrobium chrysotoxum</name>
    <name type="common">Orchid</name>
    <dbReference type="NCBI Taxonomy" id="161865"/>
    <lineage>
        <taxon>Eukaryota</taxon>
        <taxon>Viridiplantae</taxon>
        <taxon>Streptophyta</taxon>
        <taxon>Embryophyta</taxon>
        <taxon>Tracheophyta</taxon>
        <taxon>Spermatophyta</taxon>
        <taxon>Magnoliopsida</taxon>
        <taxon>Liliopsida</taxon>
        <taxon>Asparagales</taxon>
        <taxon>Orchidaceae</taxon>
        <taxon>Epidendroideae</taxon>
        <taxon>Malaxideae</taxon>
        <taxon>Dendrobiinae</taxon>
        <taxon>Dendrobium</taxon>
    </lineage>
</organism>
<dbReference type="PANTHER" id="PTHR33916">
    <property type="entry name" value="EXPANSIN-LIKE EG45 DOMAIN-CONTAINING PROTEIN"/>
    <property type="match status" value="1"/>
</dbReference>
<evidence type="ECO:0000313" key="4">
    <source>
        <dbReference type="Proteomes" id="UP000775213"/>
    </source>
</evidence>
<dbReference type="Pfam" id="PF24804">
    <property type="entry name" value="DUF7705"/>
    <property type="match status" value="1"/>
</dbReference>
<feature type="domain" description="DUF7705" evidence="2">
    <location>
        <begin position="34"/>
        <end position="495"/>
    </location>
</feature>
<feature type="chain" id="PRO_5043697966" description="DUF7705 domain-containing protein" evidence="1">
    <location>
        <begin position="32"/>
        <end position="503"/>
    </location>
</feature>
<name>A0AAV7G1W2_DENCH</name>
<dbReference type="Proteomes" id="UP000775213">
    <property type="component" value="Unassembled WGS sequence"/>
</dbReference>
<feature type="signal peptide" evidence="1">
    <location>
        <begin position="1"/>
        <end position="31"/>
    </location>
</feature>
<accession>A0AAV7G1W2</accession>
<sequence>MTRVRSSQVAILPLVMAAVLGLFATAKGGAAEYVSAVGDPGMKRNGLRVAFEGWNFCNEVGAEAPGMGSPRAADCFDLKSTAPLIQDGCEKVDHEIVHLVNEQENKMGANQTGDNVDLFAVKKELYLGAKCEVKDTPNPWHYWMVMLKNGNFDTKSGLCPSNGKKVGPFPPESRFPCFAEGKCMNQPLLFHNYTAFSDNEDMLRGSLYGTYDLDADISRGLDNISYYSVVWEKKFGTGEDEGWKFHHYLRTSQKYPWLMLYLRSDATKGLSGGYHYPGCGMTKIIPQSPDFKVRLRLNIKQGGGPKSQFYLLDMGSCWKNSGEPCDGNVETDVTRYSEMILNPDTDAWCHKDSLNNCPPFHTFPNGSRIHRNDTTNFPYAAYHMYCGPGNAQYLELPHNLCDAYSNPQPQEILQILPHPVWGPYGYPTKKGEGWIGDPKTWELDVGGMSQDLYFYQDPGTIPVKRRWTSLDVGTEIYVSENQVAEWTLSQFDILVPKELVALG</sequence>
<evidence type="ECO:0000259" key="2">
    <source>
        <dbReference type="Pfam" id="PF24804"/>
    </source>
</evidence>
<keyword evidence="4" id="KW-1185">Reference proteome</keyword>
<evidence type="ECO:0000313" key="3">
    <source>
        <dbReference type="EMBL" id="KAH0450115.1"/>
    </source>
</evidence>
<reference evidence="3 4" key="1">
    <citation type="journal article" date="2021" name="Hortic Res">
        <title>Chromosome-scale assembly of the Dendrobium chrysotoxum genome enhances the understanding of orchid evolution.</title>
        <authorList>
            <person name="Zhang Y."/>
            <person name="Zhang G.Q."/>
            <person name="Zhang D."/>
            <person name="Liu X.D."/>
            <person name="Xu X.Y."/>
            <person name="Sun W.H."/>
            <person name="Yu X."/>
            <person name="Zhu X."/>
            <person name="Wang Z.W."/>
            <person name="Zhao X."/>
            <person name="Zhong W.Y."/>
            <person name="Chen H."/>
            <person name="Yin W.L."/>
            <person name="Huang T."/>
            <person name="Niu S.C."/>
            <person name="Liu Z.J."/>
        </authorList>
    </citation>
    <scope>NUCLEOTIDE SEQUENCE [LARGE SCALE GENOMIC DNA]</scope>
    <source>
        <strain evidence="3">Lindl</strain>
    </source>
</reference>
<dbReference type="EMBL" id="JAGFBR010000018">
    <property type="protein sequence ID" value="KAH0450115.1"/>
    <property type="molecule type" value="Genomic_DNA"/>
</dbReference>
<dbReference type="InterPro" id="IPR056122">
    <property type="entry name" value="DUF7705"/>
</dbReference>